<dbReference type="Gene3D" id="1.20.1250.20">
    <property type="entry name" value="MFS general substrate transporter like domains"/>
    <property type="match status" value="2"/>
</dbReference>
<feature type="transmembrane region" description="Helical" evidence="5">
    <location>
        <begin position="320"/>
        <end position="340"/>
    </location>
</feature>
<organism evidence="7 8">
    <name type="scientific">Paracoccus mangrovi</name>
    <dbReference type="NCBI Taxonomy" id="1715645"/>
    <lineage>
        <taxon>Bacteria</taxon>
        <taxon>Pseudomonadati</taxon>
        <taxon>Pseudomonadota</taxon>
        <taxon>Alphaproteobacteria</taxon>
        <taxon>Rhodobacterales</taxon>
        <taxon>Paracoccaceae</taxon>
        <taxon>Paracoccus</taxon>
    </lineage>
</organism>
<keyword evidence="2 5" id="KW-0812">Transmembrane</keyword>
<dbReference type="RefSeq" id="WP_377746037.1">
    <property type="nucleotide sequence ID" value="NZ_JBHRXJ010000016.1"/>
</dbReference>
<dbReference type="InterPro" id="IPR039672">
    <property type="entry name" value="MFS_2"/>
</dbReference>
<feature type="transmembrane region" description="Helical" evidence="5">
    <location>
        <begin position="120"/>
        <end position="144"/>
    </location>
</feature>
<dbReference type="InterPro" id="IPR020846">
    <property type="entry name" value="MFS_dom"/>
</dbReference>
<dbReference type="InterPro" id="IPR036259">
    <property type="entry name" value="MFS_trans_sf"/>
</dbReference>
<dbReference type="PANTHER" id="PTHR11328:SF24">
    <property type="entry name" value="MAJOR FACILITATOR SUPERFAMILY (MFS) PROFILE DOMAIN-CONTAINING PROTEIN"/>
    <property type="match status" value="1"/>
</dbReference>
<feature type="transmembrane region" description="Helical" evidence="5">
    <location>
        <begin position="33"/>
        <end position="52"/>
    </location>
</feature>
<dbReference type="Proteomes" id="UP001595721">
    <property type="component" value="Unassembled WGS sequence"/>
</dbReference>
<dbReference type="EMBL" id="JBHRXJ010000016">
    <property type="protein sequence ID" value="MFC3529914.1"/>
    <property type="molecule type" value="Genomic_DNA"/>
</dbReference>
<evidence type="ECO:0000259" key="6">
    <source>
        <dbReference type="PROSITE" id="PS50850"/>
    </source>
</evidence>
<evidence type="ECO:0000313" key="8">
    <source>
        <dbReference type="Proteomes" id="UP001595721"/>
    </source>
</evidence>
<reference evidence="8" key="1">
    <citation type="journal article" date="2019" name="Int. J. Syst. Evol. Microbiol.">
        <title>The Global Catalogue of Microorganisms (GCM) 10K type strain sequencing project: providing services to taxonomists for standard genome sequencing and annotation.</title>
        <authorList>
            <consortium name="The Broad Institute Genomics Platform"/>
            <consortium name="The Broad Institute Genome Sequencing Center for Infectious Disease"/>
            <person name="Wu L."/>
            <person name="Ma J."/>
        </authorList>
    </citation>
    <scope>NUCLEOTIDE SEQUENCE [LARGE SCALE GENOMIC DNA]</scope>
    <source>
        <strain evidence="8">KCTC 42899</strain>
    </source>
</reference>
<gene>
    <name evidence="7" type="ORF">ACFOMH_17200</name>
</gene>
<evidence type="ECO:0000313" key="7">
    <source>
        <dbReference type="EMBL" id="MFC3529914.1"/>
    </source>
</evidence>
<evidence type="ECO:0000256" key="4">
    <source>
        <dbReference type="ARBA" id="ARBA00023136"/>
    </source>
</evidence>
<comment type="similarity">
    <text evidence="1">Belongs to the sodium:galactoside symporter (TC 2.A.2) family.</text>
</comment>
<evidence type="ECO:0000256" key="2">
    <source>
        <dbReference type="ARBA" id="ARBA00022692"/>
    </source>
</evidence>
<feature type="transmembrane region" description="Helical" evidence="5">
    <location>
        <begin position="205"/>
        <end position="224"/>
    </location>
</feature>
<feature type="transmembrane region" description="Helical" evidence="5">
    <location>
        <begin position="346"/>
        <end position="367"/>
    </location>
</feature>
<feature type="transmembrane region" description="Helical" evidence="5">
    <location>
        <begin position="388"/>
        <end position="410"/>
    </location>
</feature>
<dbReference type="PANTHER" id="PTHR11328">
    <property type="entry name" value="MAJOR FACILITATOR SUPERFAMILY DOMAIN-CONTAINING PROTEIN"/>
    <property type="match status" value="1"/>
</dbReference>
<feature type="transmembrane region" description="Helical" evidence="5">
    <location>
        <begin position="430"/>
        <end position="451"/>
    </location>
</feature>
<protein>
    <submittedName>
        <fullName evidence="7">MFS transporter</fullName>
    </submittedName>
</protein>
<feature type="transmembrane region" description="Helical" evidence="5">
    <location>
        <begin position="165"/>
        <end position="185"/>
    </location>
</feature>
<evidence type="ECO:0000256" key="5">
    <source>
        <dbReference type="SAM" id="Phobius"/>
    </source>
</evidence>
<keyword evidence="4 5" id="KW-0472">Membrane</keyword>
<comment type="caution">
    <text evidence="7">The sequence shown here is derived from an EMBL/GenBank/DDBJ whole genome shotgun (WGS) entry which is preliminary data.</text>
</comment>
<evidence type="ECO:0000256" key="3">
    <source>
        <dbReference type="ARBA" id="ARBA00022989"/>
    </source>
</evidence>
<keyword evidence="8" id="KW-1185">Reference proteome</keyword>
<sequence>MNTSTSGAEAPPAQKVPFLVKLGYSFGTFGESIAYNLFYVYFLLFLTAVVGLDPAIAGTISLVAIVWDGITDPLVGYLSDNSRNRAGRRRPFILRFCAPLAAVLVLLFTVFPDLSGPAQVFYFLLMNVLFWTMFTLVDVPYIALGGELSDDGNERTQIRTMATMWNFVGFVVVAAGTVPLVVSLADPVGYPGEKAFADPGAWGKVVIAFGLLVLVAFLVAHVATRGRETTVPQKDSATRAGFIGDYLSVMRIREFHPLIGFNVISQIGGYMLTALAVHYFIYHMGASESQISTIFLVYGIIVVAISPLIGGAANRFGKKPVLIACNGINVLIFLYFWQAGFNFTNVYLSTAGIGLYFGSFYILAIAATYDIAELDKVRRNDRESRQGIIFAFFSFMMKIGVGLGMFFSGLLLKATGFDPTAAQQSERALWGLHLGFTLIPAILFLLGIAILSRYPISRARQVQIDDEVKMLDAAG</sequence>
<feature type="domain" description="Major facilitator superfamily (MFS) profile" evidence="6">
    <location>
        <begin position="246"/>
        <end position="475"/>
    </location>
</feature>
<feature type="transmembrane region" description="Helical" evidence="5">
    <location>
        <begin position="92"/>
        <end position="114"/>
    </location>
</feature>
<dbReference type="PROSITE" id="PS50850">
    <property type="entry name" value="MFS"/>
    <property type="match status" value="1"/>
</dbReference>
<keyword evidence="3 5" id="KW-1133">Transmembrane helix</keyword>
<proteinExistence type="inferred from homology"/>
<name>A0ABV7R6C3_9RHOB</name>
<evidence type="ECO:0000256" key="1">
    <source>
        <dbReference type="ARBA" id="ARBA00009617"/>
    </source>
</evidence>
<dbReference type="SUPFAM" id="SSF103473">
    <property type="entry name" value="MFS general substrate transporter"/>
    <property type="match status" value="1"/>
</dbReference>
<dbReference type="Pfam" id="PF13347">
    <property type="entry name" value="MFS_2"/>
    <property type="match status" value="1"/>
</dbReference>
<feature type="transmembrane region" description="Helical" evidence="5">
    <location>
        <begin position="258"/>
        <end position="281"/>
    </location>
</feature>
<accession>A0ABV7R6C3</accession>
<feature type="transmembrane region" description="Helical" evidence="5">
    <location>
        <begin position="293"/>
        <end position="313"/>
    </location>
</feature>